<dbReference type="GO" id="GO:0003677">
    <property type="term" value="F:DNA binding"/>
    <property type="evidence" value="ECO:0007669"/>
    <property type="project" value="UniProtKB-KW"/>
</dbReference>
<dbReference type="InterPro" id="IPR036388">
    <property type="entry name" value="WH-like_DNA-bd_sf"/>
</dbReference>
<evidence type="ECO:0000256" key="4">
    <source>
        <dbReference type="ARBA" id="ARBA00023125"/>
    </source>
</evidence>
<dbReference type="Pfam" id="PF00392">
    <property type="entry name" value="GntR"/>
    <property type="match status" value="1"/>
</dbReference>
<dbReference type="GO" id="GO:0030170">
    <property type="term" value="F:pyridoxal phosphate binding"/>
    <property type="evidence" value="ECO:0007669"/>
    <property type="project" value="InterPro"/>
</dbReference>
<feature type="compositionally biased region" description="Polar residues" evidence="6">
    <location>
        <begin position="1"/>
        <end position="10"/>
    </location>
</feature>
<accession>A0A2N7W4H2</accession>
<name>A0A2N7W4H2_9BURK</name>
<keyword evidence="9" id="KW-1185">Reference proteome</keyword>
<keyword evidence="3" id="KW-0805">Transcription regulation</keyword>
<evidence type="ECO:0000256" key="5">
    <source>
        <dbReference type="ARBA" id="ARBA00023163"/>
    </source>
</evidence>
<dbReference type="PANTHER" id="PTHR46577:SF1">
    <property type="entry name" value="HTH-TYPE TRANSCRIPTIONAL REGULATORY PROTEIN GABR"/>
    <property type="match status" value="1"/>
</dbReference>
<dbReference type="EMBL" id="PNYB01000010">
    <property type="protein sequence ID" value="PMS24280.1"/>
    <property type="molecule type" value="Genomic_DNA"/>
</dbReference>
<feature type="region of interest" description="Disordered" evidence="6">
    <location>
        <begin position="1"/>
        <end position="21"/>
    </location>
</feature>
<dbReference type="AlphaFoldDB" id="A0A2N7W4H2"/>
<dbReference type="InterPro" id="IPR036390">
    <property type="entry name" value="WH_DNA-bd_sf"/>
</dbReference>
<evidence type="ECO:0000256" key="1">
    <source>
        <dbReference type="ARBA" id="ARBA00005384"/>
    </source>
</evidence>
<dbReference type="InterPro" id="IPR015424">
    <property type="entry name" value="PyrdxlP-dep_Trfase"/>
</dbReference>
<keyword evidence="2" id="KW-0663">Pyridoxal phosphate</keyword>
<dbReference type="InterPro" id="IPR000524">
    <property type="entry name" value="Tscrpt_reg_HTH_GntR"/>
</dbReference>
<comment type="similarity">
    <text evidence="1">In the C-terminal section; belongs to the class-I pyridoxal-phosphate-dependent aminotransferase family.</text>
</comment>
<reference evidence="8 9" key="1">
    <citation type="submission" date="2018-01" db="EMBL/GenBank/DDBJ databases">
        <title>Whole genome analyses suggest that Burkholderia sensu lato contains two further novel genera in the rhizoxinica-symbiotica group Mycetohabitans gen. nov., and Trinickia gen. nov.: implications for the evolution of diazotrophy and nodulation in the Burkholderiaceae.</title>
        <authorList>
            <person name="Estrada-de los Santos P."/>
            <person name="Palmer M."/>
            <person name="Chavez-Ramirez B."/>
            <person name="Beukes C."/>
            <person name="Steenkamp E.T."/>
            <person name="Hirsch A.M."/>
            <person name="Manyaka P."/>
            <person name="Maluk M."/>
            <person name="Lafos M."/>
            <person name="Crook M."/>
            <person name="Gross E."/>
            <person name="Simon M.F."/>
            <person name="Bueno dos Reis Junior F."/>
            <person name="Poole P.S."/>
            <person name="Venter S.N."/>
            <person name="James E.K."/>
        </authorList>
    </citation>
    <scope>NUCLEOTIDE SEQUENCE [LARGE SCALE GENOMIC DNA]</scope>
    <source>
        <strain evidence="8 9">GP25-8</strain>
    </source>
</reference>
<dbReference type="CDD" id="cd07377">
    <property type="entry name" value="WHTH_GntR"/>
    <property type="match status" value="1"/>
</dbReference>
<dbReference type="InterPro" id="IPR051446">
    <property type="entry name" value="HTH_trans_reg/aminotransferase"/>
</dbReference>
<organism evidence="8 9">
    <name type="scientific">Trinickia soli</name>
    <dbReference type="NCBI Taxonomy" id="380675"/>
    <lineage>
        <taxon>Bacteria</taxon>
        <taxon>Pseudomonadati</taxon>
        <taxon>Pseudomonadota</taxon>
        <taxon>Betaproteobacteria</taxon>
        <taxon>Burkholderiales</taxon>
        <taxon>Burkholderiaceae</taxon>
        <taxon>Trinickia</taxon>
    </lineage>
</organism>
<dbReference type="InterPro" id="IPR004839">
    <property type="entry name" value="Aminotransferase_I/II_large"/>
</dbReference>
<evidence type="ECO:0000259" key="7">
    <source>
        <dbReference type="PROSITE" id="PS50949"/>
    </source>
</evidence>
<gene>
    <name evidence="8" type="ORF">C0Z19_13425</name>
</gene>
<dbReference type="SUPFAM" id="SSF46785">
    <property type="entry name" value="Winged helix' DNA-binding domain"/>
    <property type="match status" value="1"/>
</dbReference>
<dbReference type="SMART" id="SM00345">
    <property type="entry name" value="HTH_GNTR"/>
    <property type="match status" value="1"/>
</dbReference>
<dbReference type="PANTHER" id="PTHR46577">
    <property type="entry name" value="HTH-TYPE TRANSCRIPTIONAL REGULATORY PROTEIN GABR"/>
    <property type="match status" value="1"/>
</dbReference>
<dbReference type="PROSITE" id="PS50949">
    <property type="entry name" value="HTH_GNTR"/>
    <property type="match status" value="1"/>
</dbReference>
<keyword evidence="5" id="KW-0804">Transcription</keyword>
<proteinExistence type="inferred from homology"/>
<feature type="domain" description="HTH gntR-type" evidence="7">
    <location>
        <begin position="31"/>
        <end position="99"/>
    </location>
</feature>
<evidence type="ECO:0000256" key="2">
    <source>
        <dbReference type="ARBA" id="ARBA00022898"/>
    </source>
</evidence>
<dbReference type="CDD" id="cd00609">
    <property type="entry name" value="AAT_like"/>
    <property type="match status" value="1"/>
</dbReference>
<comment type="caution">
    <text evidence="8">The sequence shown here is derived from an EMBL/GenBank/DDBJ whole genome shotgun (WGS) entry which is preliminary data.</text>
</comment>
<dbReference type="RefSeq" id="WP_102610332.1">
    <property type="nucleotide sequence ID" value="NZ_CADIKD010000007.1"/>
</dbReference>
<dbReference type="Gene3D" id="1.10.10.10">
    <property type="entry name" value="Winged helix-like DNA-binding domain superfamily/Winged helix DNA-binding domain"/>
    <property type="match status" value="1"/>
</dbReference>
<evidence type="ECO:0000256" key="3">
    <source>
        <dbReference type="ARBA" id="ARBA00023015"/>
    </source>
</evidence>
<dbReference type="Pfam" id="PF00155">
    <property type="entry name" value="Aminotran_1_2"/>
    <property type="match status" value="1"/>
</dbReference>
<dbReference type="GO" id="GO:0003700">
    <property type="term" value="F:DNA-binding transcription factor activity"/>
    <property type="evidence" value="ECO:0007669"/>
    <property type="project" value="InterPro"/>
</dbReference>
<dbReference type="InterPro" id="IPR015421">
    <property type="entry name" value="PyrdxlP-dep_Trfase_major"/>
</dbReference>
<sequence length="504" mass="54617">MTRPSVSALQPRSAGTRDDMPIARIDRRKRVPLARQIYERVLTAIDTGVLAPGARVASARALASELGVARGTVEAAYQRLAGEGYLLARGPAGTVVSPNLPASPRVPRALAAARPGALSLSPLRSPSTGAPPFGALQMRRPLPLQLGIPALDAFPRKLWSRLASRRIRATSPADLGYGDPCGEPALRQAIAAYLLASRGIVCGVDQVFVTTGYCASLELAVGVLLQRGNTVWIEDPCYPPTRTVLERASMIEHPVRVDEEGLDESVGRDTAPHASMAVVTPSHHAPLCVSMTVSRRLALLDWASQANGWVFEDDYDGEFHYSGPTLPALKSLDARDRVIYAGSFSKVLFPALSLGYLVVPKAVASSFEEAVQAAQNRGARLLQATVADFMAGGHFARHLKKMRLLYARRRAWLVQALHDVFGAQLYVEQTRGGMHLVVRVRSPLGDRTLARRAQQAGLHCQALSERYANAQRHQRGVLMGFTNVGSAEEARQIAQRLRDAFAIR</sequence>
<keyword evidence="4 8" id="KW-0238">DNA-binding</keyword>
<dbReference type="Gene3D" id="3.40.640.10">
    <property type="entry name" value="Type I PLP-dependent aspartate aminotransferase-like (Major domain)"/>
    <property type="match status" value="1"/>
</dbReference>
<dbReference type="Proteomes" id="UP000235347">
    <property type="component" value="Unassembled WGS sequence"/>
</dbReference>
<dbReference type="SUPFAM" id="SSF53383">
    <property type="entry name" value="PLP-dependent transferases"/>
    <property type="match status" value="1"/>
</dbReference>
<evidence type="ECO:0000313" key="8">
    <source>
        <dbReference type="EMBL" id="PMS24280.1"/>
    </source>
</evidence>
<protein>
    <submittedName>
        <fullName evidence="8">DNA-binding protein</fullName>
    </submittedName>
</protein>
<evidence type="ECO:0000313" key="9">
    <source>
        <dbReference type="Proteomes" id="UP000235347"/>
    </source>
</evidence>
<evidence type="ECO:0000256" key="6">
    <source>
        <dbReference type="SAM" id="MobiDB-lite"/>
    </source>
</evidence>